<dbReference type="AlphaFoldDB" id="A0AAE1K2W1"/>
<dbReference type="EMBL" id="JAWQEG010004129">
    <property type="protein sequence ID" value="KAK3862912.1"/>
    <property type="molecule type" value="Genomic_DNA"/>
</dbReference>
<protein>
    <submittedName>
        <fullName evidence="1">Uncharacterized protein</fullName>
    </submittedName>
</protein>
<accession>A0AAE1K2W1</accession>
<name>A0AAE1K2W1_PETCI</name>
<reference evidence="1" key="1">
    <citation type="submission" date="2023-10" db="EMBL/GenBank/DDBJ databases">
        <title>Genome assemblies of two species of porcelain crab, Petrolisthes cinctipes and Petrolisthes manimaculis (Anomura: Porcellanidae).</title>
        <authorList>
            <person name="Angst P."/>
        </authorList>
    </citation>
    <scope>NUCLEOTIDE SEQUENCE</scope>
    <source>
        <strain evidence="1">PB745_01</strain>
        <tissue evidence="1">Gill</tissue>
    </source>
</reference>
<evidence type="ECO:0000313" key="1">
    <source>
        <dbReference type="EMBL" id="KAK3862912.1"/>
    </source>
</evidence>
<organism evidence="1 2">
    <name type="scientific">Petrolisthes cinctipes</name>
    <name type="common">Flat porcelain crab</name>
    <dbReference type="NCBI Taxonomy" id="88211"/>
    <lineage>
        <taxon>Eukaryota</taxon>
        <taxon>Metazoa</taxon>
        <taxon>Ecdysozoa</taxon>
        <taxon>Arthropoda</taxon>
        <taxon>Crustacea</taxon>
        <taxon>Multicrustacea</taxon>
        <taxon>Malacostraca</taxon>
        <taxon>Eumalacostraca</taxon>
        <taxon>Eucarida</taxon>
        <taxon>Decapoda</taxon>
        <taxon>Pleocyemata</taxon>
        <taxon>Anomura</taxon>
        <taxon>Galatheoidea</taxon>
        <taxon>Porcellanidae</taxon>
        <taxon>Petrolisthes</taxon>
    </lineage>
</organism>
<keyword evidence="2" id="KW-1185">Reference proteome</keyword>
<gene>
    <name evidence="1" type="ORF">Pcinc_031265</name>
</gene>
<evidence type="ECO:0000313" key="2">
    <source>
        <dbReference type="Proteomes" id="UP001286313"/>
    </source>
</evidence>
<proteinExistence type="predicted"/>
<dbReference type="Proteomes" id="UP001286313">
    <property type="component" value="Unassembled WGS sequence"/>
</dbReference>
<comment type="caution">
    <text evidence="1">The sequence shown here is derived from an EMBL/GenBank/DDBJ whole genome shotgun (WGS) entry which is preliminary data.</text>
</comment>
<sequence>MGSDTEEGQVTVRVRLGENDIVWVRLGRGVCEWEERDTVKVGFQEGTVKVGFEEGTVKVGFEEGSVGVGVGGEMREEEGLEEDEPVVGWVRKGEEVEGG</sequence>